<dbReference type="AlphaFoldDB" id="A0A2Z6B156"/>
<dbReference type="SUPFAM" id="SSF53187">
    <property type="entry name" value="Zn-dependent exopeptidases"/>
    <property type="match status" value="1"/>
</dbReference>
<dbReference type="PIRSF" id="PIRSF039012">
    <property type="entry name" value="ASP"/>
    <property type="match status" value="1"/>
</dbReference>
<proteinExistence type="predicted"/>
<evidence type="ECO:0000256" key="1">
    <source>
        <dbReference type="ARBA" id="ARBA00001947"/>
    </source>
</evidence>
<dbReference type="EMBL" id="AP017378">
    <property type="protein sequence ID" value="BBD09242.1"/>
    <property type="molecule type" value="Genomic_DNA"/>
</dbReference>
<dbReference type="GO" id="GO:0016811">
    <property type="term" value="F:hydrolase activity, acting on carbon-nitrogen (but not peptide) bonds, in linear amides"/>
    <property type="evidence" value="ECO:0007669"/>
    <property type="project" value="InterPro"/>
</dbReference>
<keyword evidence="3" id="KW-0378">Hydrolase</keyword>
<dbReference type="InterPro" id="IPR053138">
    <property type="entry name" value="N-alpha-Ac-DABA_deacetylase"/>
</dbReference>
<keyword evidence="4" id="KW-0862">Zinc</keyword>
<dbReference type="GO" id="GO:0046872">
    <property type="term" value="F:metal ion binding"/>
    <property type="evidence" value="ECO:0007669"/>
    <property type="project" value="UniProtKB-KW"/>
</dbReference>
<feature type="domain" description="Succinylglutamate desuccinylase/Aspartoacylase catalytic" evidence="5">
    <location>
        <begin position="49"/>
        <end position="229"/>
    </location>
</feature>
<evidence type="ECO:0000313" key="7">
    <source>
        <dbReference type="Proteomes" id="UP000269883"/>
    </source>
</evidence>
<dbReference type="Pfam" id="PF24827">
    <property type="entry name" value="AstE_AspA_cat"/>
    <property type="match status" value="1"/>
</dbReference>
<reference evidence="6 7" key="1">
    <citation type="journal article" date="2018" name="Sci. Adv.">
        <title>Multi-heme cytochromes provide a pathway for survival in energy-limited environments.</title>
        <authorList>
            <person name="Deng X."/>
            <person name="Dohmae N."/>
            <person name="Nealson K.H."/>
            <person name="Hashimoto K."/>
            <person name="Okamoto A."/>
        </authorList>
    </citation>
    <scope>NUCLEOTIDE SEQUENCE [LARGE SCALE GENOMIC DNA]</scope>
    <source>
        <strain evidence="6 7">IS5</strain>
    </source>
</reference>
<dbReference type="PANTHER" id="PTHR37326">
    <property type="entry name" value="BLL3975 PROTEIN"/>
    <property type="match status" value="1"/>
</dbReference>
<dbReference type="Proteomes" id="UP000269883">
    <property type="component" value="Chromosome"/>
</dbReference>
<evidence type="ECO:0000313" key="6">
    <source>
        <dbReference type="EMBL" id="BBD09242.1"/>
    </source>
</evidence>
<dbReference type="KEGG" id="dfl:DFE_2516"/>
<evidence type="ECO:0000256" key="2">
    <source>
        <dbReference type="ARBA" id="ARBA00022723"/>
    </source>
</evidence>
<accession>A0A2Z6B156</accession>
<name>A0A2Z6B156_9BACT</name>
<evidence type="ECO:0000256" key="4">
    <source>
        <dbReference type="ARBA" id="ARBA00022833"/>
    </source>
</evidence>
<evidence type="ECO:0000256" key="3">
    <source>
        <dbReference type="ARBA" id="ARBA00022801"/>
    </source>
</evidence>
<sequence length="345" mass="37159">MVPMAQASIELAGQVIAPGQKATVLLPVAETYLRQDARMPVHVFHGRRPGPRLFVCAAIHGDELNGIEVVRRLTSLKRLSSMAGTLFAVPVVNLYGFMGNSRYLPDRRDLNRFFPGAKGGSLASELAQVLFKNVVSYCDYGIDLHTGSNHRRNLPHLRGDMSDPEVLAMARAFGAPLALESPGAKGSLRGAAVAKGVKMLTYEAGEALRLDEVSIKAGVRGLTSVMEHLGMLSTRKRSVRSSLTMQVALNSSWVRATMSGLLQSRVKLGQLVSKDQILGFIHDPFGTQSLELTSPRQGVVIGLQSLPSVYKGDALVHLGSFEAPAKAEALVDEFSELMNQDSGLA</sequence>
<dbReference type="InterPro" id="IPR043795">
    <property type="entry name" value="N-alpha-Ac-DABA-like"/>
</dbReference>
<gene>
    <name evidence="6" type="ORF">DFE_2516</name>
</gene>
<evidence type="ECO:0000259" key="5">
    <source>
        <dbReference type="Pfam" id="PF24827"/>
    </source>
</evidence>
<organism evidence="6 7">
    <name type="scientific">Desulfovibrio ferrophilus</name>
    <dbReference type="NCBI Taxonomy" id="241368"/>
    <lineage>
        <taxon>Bacteria</taxon>
        <taxon>Pseudomonadati</taxon>
        <taxon>Thermodesulfobacteriota</taxon>
        <taxon>Desulfovibrionia</taxon>
        <taxon>Desulfovibrionales</taxon>
        <taxon>Desulfovibrionaceae</taxon>
        <taxon>Desulfovibrio</taxon>
    </lineage>
</organism>
<protein>
    <submittedName>
        <fullName evidence="6">Succinylglutamate desuccinylase/aspartoacylase</fullName>
    </submittedName>
</protein>
<dbReference type="InterPro" id="IPR055438">
    <property type="entry name" value="AstE_AspA_cat"/>
</dbReference>
<dbReference type="CDD" id="cd06251">
    <property type="entry name" value="M14_ASTE_ASPA-like"/>
    <property type="match status" value="1"/>
</dbReference>
<dbReference type="PANTHER" id="PTHR37326:SF2">
    <property type="entry name" value="SUCCINYLGLUTAMATE DESUCCINYLASE_ASPARTOACYLASE FAMILY PROTEIN"/>
    <property type="match status" value="1"/>
</dbReference>
<dbReference type="GO" id="GO:0016788">
    <property type="term" value="F:hydrolase activity, acting on ester bonds"/>
    <property type="evidence" value="ECO:0007669"/>
    <property type="project" value="InterPro"/>
</dbReference>
<keyword evidence="2" id="KW-0479">Metal-binding</keyword>
<comment type="cofactor">
    <cofactor evidence="1">
        <name>Zn(2+)</name>
        <dbReference type="ChEBI" id="CHEBI:29105"/>
    </cofactor>
</comment>
<dbReference type="Gene3D" id="3.40.630.10">
    <property type="entry name" value="Zn peptidases"/>
    <property type="match status" value="1"/>
</dbReference>
<keyword evidence="7" id="KW-1185">Reference proteome</keyword>